<keyword evidence="3" id="KW-1185">Reference proteome</keyword>
<reference evidence="2" key="1">
    <citation type="submission" date="2020-11" db="EMBL/GenBank/DDBJ databases">
        <authorList>
            <consortium name="DOE Joint Genome Institute"/>
            <person name="Ahrendt S."/>
            <person name="Riley R."/>
            <person name="Andreopoulos W."/>
            <person name="LaButti K."/>
            <person name="Pangilinan J."/>
            <person name="Ruiz-duenas F.J."/>
            <person name="Barrasa J.M."/>
            <person name="Sanchez-Garcia M."/>
            <person name="Camarero S."/>
            <person name="Miyauchi S."/>
            <person name="Serrano A."/>
            <person name="Linde D."/>
            <person name="Babiker R."/>
            <person name="Drula E."/>
            <person name="Ayuso-Fernandez I."/>
            <person name="Pacheco R."/>
            <person name="Padilla G."/>
            <person name="Ferreira P."/>
            <person name="Barriuso J."/>
            <person name="Kellner H."/>
            <person name="Castanera R."/>
            <person name="Alfaro M."/>
            <person name="Ramirez L."/>
            <person name="Pisabarro A.G."/>
            <person name="Kuo A."/>
            <person name="Tritt A."/>
            <person name="Lipzen A."/>
            <person name="He G."/>
            <person name="Yan M."/>
            <person name="Ng V."/>
            <person name="Cullen D."/>
            <person name="Martin F."/>
            <person name="Rosso M.-N."/>
            <person name="Henrissat B."/>
            <person name="Hibbett D."/>
            <person name="Martinez A.T."/>
            <person name="Grigoriev I.V."/>
        </authorList>
    </citation>
    <scope>NUCLEOTIDE SEQUENCE</scope>
    <source>
        <strain evidence="2">AH 44721</strain>
    </source>
</reference>
<protein>
    <submittedName>
        <fullName evidence="2">Uncharacterized protein</fullName>
    </submittedName>
</protein>
<dbReference type="OrthoDB" id="3265563at2759"/>
<dbReference type="AlphaFoldDB" id="A0A9P5TQX0"/>
<proteinExistence type="predicted"/>
<feature type="transmembrane region" description="Helical" evidence="1">
    <location>
        <begin position="30"/>
        <end position="50"/>
    </location>
</feature>
<dbReference type="EMBL" id="JADNYJ010000012">
    <property type="protein sequence ID" value="KAF8908164.1"/>
    <property type="molecule type" value="Genomic_DNA"/>
</dbReference>
<feature type="transmembrane region" description="Helical" evidence="1">
    <location>
        <begin position="57"/>
        <end position="80"/>
    </location>
</feature>
<sequence>MLITALMAGRIYWIARKARSILGPGLSSKYTTMIAIIVESGVIYSVYFILDVVAQNLILDAGLAQIVGMVPTLIIVQVGLGRDAHDVDHDTAATTTHRTTRLFEVRRRMDEDAEANALLFRLDLGLGKSRTWCHDSMWWSGKITPGDRAQALHHNKFGITKTSAWSITRPSTPLTWAARNHGEVSGFAGRRTVVLSLL</sequence>
<evidence type="ECO:0000313" key="3">
    <source>
        <dbReference type="Proteomes" id="UP000724874"/>
    </source>
</evidence>
<dbReference type="Proteomes" id="UP000724874">
    <property type="component" value="Unassembled WGS sequence"/>
</dbReference>
<accession>A0A9P5TQX0</accession>
<keyword evidence="1" id="KW-0812">Transmembrane</keyword>
<keyword evidence="1" id="KW-1133">Transmembrane helix</keyword>
<evidence type="ECO:0000256" key="1">
    <source>
        <dbReference type="SAM" id="Phobius"/>
    </source>
</evidence>
<comment type="caution">
    <text evidence="2">The sequence shown here is derived from an EMBL/GenBank/DDBJ whole genome shotgun (WGS) entry which is preliminary data.</text>
</comment>
<organism evidence="2 3">
    <name type="scientific">Gymnopilus junonius</name>
    <name type="common">Spectacular rustgill mushroom</name>
    <name type="synonym">Gymnopilus spectabilis subsp. junonius</name>
    <dbReference type="NCBI Taxonomy" id="109634"/>
    <lineage>
        <taxon>Eukaryota</taxon>
        <taxon>Fungi</taxon>
        <taxon>Dikarya</taxon>
        <taxon>Basidiomycota</taxon>
        <taxon>Agaricomycotina</taxon>
        <taxon>Agaricomycetes</taxon>
        <taxon>Agaricomycetidae</taxon>
        <taxon>Agaricales</taxon>
        <taxon>Agaricineae</taxon>
        <taxon>Hymenogastraceae</taxon>
        <taxon>Gymnopilus</taxon>
    </lineage>
</organism>
<keyword evidence="1" id="KW-0472">Membrane</keyword>
<name>A0A9P5TQX0_GYMJU</name>
<gene>
    <name evidence="2" type="ORF">CPB84DRAFT_1767465</name>
</gene>
<evidence type="ECO:0000313" key="2">
    <source>
        <dbReference type="EMBL" id="KAF8908164.1"/>
    </source>
</evidence>